<accession>A0A1F8DWC5</accession>
<gene>
    <name evidence="1" type="ORF">A2372_03410</name>
</gene>
<dbReference type="InterPro" id="IPR036098">
    <property type="entry name" value="Thymidylate_synthase_ThyX_sf"/>
</dbReference>
<dbReference type="GO" id="GO:0050660">
    <property type="term" value="F:flavin adenine dinucleotide binding"/>
    <property type="evidence" value="ECO:0007669"/>
    <property type="project" value="InterPro"/>
</dbReference>
<dbReference type="Gene3D" id="3.30.1360.170">
    <property type="match status" value="1"/>
</dbReference>
<sequence length="456" mass="51093">MIRVSLKYCTEGHPLASASHAAKICYQAEPPEYGDLMDVEGNLFKPGHHTTLSHFFMTFEIEGIAIGDVTFGLHLAAPFYNSDQRSGRFCAQMFASPDIDGIMRYIDAFWPGNATGALGSDIRGYLEASMNDYSRCVQMATHIARLWTERERPKASQKYIDRNAPKFAQEQARMFVPVIFPTGLDYTVNLVTLAALYRAAWSPVMRQVTQQMVDAVVAQFPEISFMFDVAKRRIDDWAPLVQSPKFTEMHCKPRVELTSVRADAFLPPQKSAMHPLDLLHYMPERMENSVDGVEATIEVSVATMGQDQRHRTIRRGMPSFTGAFYMPPLIARGMGFAGSLSLAANAMERWLALAGRVPRSLATVLAPYGAMVTYRKAGSFNAVAHEQAKRLCWCAQEEIYHLSHALREEVLKGELHDSRIAQLFDPPCRSTGVCGEGPRYCGRDLRAAEHFPKRVV</sequence>
<evidence type="ECO:0008006" key="3">
    <source>
        <dbReference type="Google" id="ProtNLM"/>
    </source>
</evidence>
<reference evidence="1 2" key="1">
    <citation type="journal article" date="2016" name="Nat. Commun.">
        <title>Thousands of microbial genomes shed light on interconnected biogeochemical processes in an aquifer system.</title>
        <authorList>
            <person name="Anantharaman K."/>
            <person name="Brown C.T."/>
            <person name="Hug L.A."/>
            <person name="Sharon I."/>
            <person name="Castelle C.J."/>
            <person name="Probst A.J."/>
            <person name="Thomas B.C."/>
            <person name="Singh A."/>
            <person name="Wilkins M.J."/>
            <person name="Karaoz U."/>
            <person name="Brodie E.L."/>
            <person name="Williams K.H."/>
            <person name="Hubbard S.S."/>
            <person name="Banfield J.F."/>
        </authorList>
    </citation>
    <scope>NUCLEOTIDE SEQUENCE [LARGE SCALE GENOMIC DNA]</scope>
</reference>
<dbReference type="Proteomes" id="UP000176422">
    <property type="component" value="Unassembled WGS sequence"/>
</dbReference>
<protein>
    <recommendedName>
        <fullName evidence="3">Thymidylate synthase</fullName>
    </recommendedName>
</protein>
<comment type="caution">
    <text evidence="1">The sequence shown here is derived from an EMBL/GenBank/DDBJ whole genome shotgun (WGS) entry which is preliminary data.</text>
</comment>
<dbReference type="AlphaFoldDB" id="A0A1F8DWC5"/>
<organism evidence="1 2">
    <name type="scientific">Candidatus Wolfebacteria bacterium RIFOXYB1_FULL_54_12</name>
    <dbReference type="NCBI Taxonomy" id="1802559"/>
    <lineage>
        <taxon>Bacteria</taxon>
        <taxon>Candidatus Wolfeibacteriota</taxon>
    </lineage>
</organism>
<dbReference type="Pfam" id="PF02511">
    <property type="entry name" value="Thy1"/>
    <property type="match status" value="1"/>
</dbReference>
<proteinExistence type="predicted"/>
<evidence type="ECO:0000313" key="2">
    <source>
        <dbReference type="Proteomes" id="UP000176422"/>
    </source>
</evidence>
<name>A0A1F8DWC5_9BACT</name>
<dbReference type="GO" id="GO:0050797">
    <property type="term" value="F:thymidylate synthase (FAD) activity"/>
    <property type="evidence" value="ECO:0007669"/>
    <property type="project" value="InterPro"/>
</dbReference>
<dbReference type="GO" id="GO:0006231">
    <property type="term" value="P:dTMP biosynthetic process"/>
    <property type="evidence" value="ECO:0007669"/>
    <property type="project" value="InterPro"/>
</dbReference>
<dbReference type="InterPro" id="IPR003669">
    <property type="entry name" value="Thymidylate_synthase_ThyX"/>
</dbReference>
<dbReference type="SUPFAM" id="SSF69796">
    <property type="entry name" value="Thymidylate synthase-complementing protein Thy1"/>
    <property type="match status" value="2"/>
</dbReference>
<evidence type="ECO:0000313" key="1">
    <source>
        <dbReference type="EMBL" id="OGM92871.1"/>
    </source>
</evidence>
<dbReference type="STRING" id="1802559.A2372_03410"/>
<dbReference type="EMBL" id="MGIT01000002">
    <property type="protein sequence ID" value="OGM92871.1"/>
    <property type="molecule type" value="Genomic_DNA"/>
</dbReference>
<dbReference type="PROSITE" id="PS51331">
    <property type="entry name" value="THYX"/>
    <property type="match status" value="1"/>
</dbReference>